<dbReference type="InterPro" id="IPR013321">
    <property type="entry name" value="Arc_rbn_hlx_hlx"/>
</dbReference>
<dbReference type="InterPro" id="IPR008651">
    <property type="entry name" value="Uncharacterised_HicB"/>
</dbReference>
<accession>Q0YPS6</accession>
<dbReference type="Gene3D" id="1.10.1220.10">
    <property type="entry name" value="Met repressor-like"/>
    <property type="match status" value="1"/>
</dbReference>
<dbReference type="OrthoDB" id="5297106at2"/>
<dbReference type="Pfam" id="PF05534">
    <property type="entry name" value="HicB"/>
    <property type="match status" value="1"/>
</dbReference>
<reference evidence="1 2" key="2">
    <citation type="submission" date="2006-07" db="EMBL/GenBank/DDBJ databases">
        <title>Sequencing of the draft genome and assembly of Chlorobium ferroxidans DSM 13031.</title>
        <authorList>
            <consortium name="US DOE Joint Genome Institute (JGI-PGF)"/>
            <person name="Copeland A."/>
            <person name="Lucas S."/>
            <person name="Lapidus A."/>
            <person name="Barry K."/>
            <person name="Glavina del Rio T."/>
            <person name="Dalin E."/>
            <person name="Tice H."/>
            <person name="Bruce D."/>
            <person name="Pitluck S."/>
            <person name="Richardson P."/>
        </authorList>
    </citation>
    <scope>NUCLEOTIDE SEQUENCE [LARGE SCALE GENOMIC DNA]</scope>
    <source>
        <strain evidence="1 2">DSM 13031</strain>
    </source>
</reference>
<dbReference type="AlphaFoldDB" id="Q0YPS6"/>
<gene>
    <name evidence="1" type="ORF">CferDRAFT_0259</name>
</gene>
<organism evidence="1 2">
    <name type="scientific">Chlorobium ferrooxidans DSM 13031</name>
    <dbReference type="NCBI Taxonomy" id="377431"/>
    <lineage>
        <taxon>Bacteria</taxon>
        <taxon>Pseudomonadati</taxon>
        <taxon>Chlorobiota</taxon>
        <taxon>Chlorobiia</taxon>
        <taxon>Chlorobiales</taxon>
        <taxon>Chlorobiaceae</taxon>
        <taxon>Chlorobium/Pelodictyon group</taxon>
        <taxon>Chlorobium</taxon>
    </lineage>
</organism>
<dbReference type="GO" id="GO:0006355">
    <property type="term" value="P:regulation of DNA-templated transcription"/>
    <property type="evidence" value="ECO:0007669"/>
    <property type="project" value="InterPro"/>
</dbReference>
<dbReference type="RefSeq" id="WP_006367092.1">
    <property type="nucleotide sequence ID" value="NZ_AASE01000024.1"/>
</dbReference>
<comment type="caution">
    <text evidence="1">The sequence shown here is derived from an EMBL/GenBank/DDBJ whole genome shotgun (WGS) entry which is preliminary data.</text>
</comment>
<keyword evidence="2" id="KW-1185">Reference proteome</keyword>
<proteinExistence type="predicted"/>
<dbReference type="SUPFAM" id="SSF143100">
    <property type="entry name" value="TTHA1013/TTHA0281-like"/>
    <property type="match status" value="1"/>
</dbReference>
<evidence type="ECO:0000313" key="1">
    <source>
        <dbReference type="EMBL" id="EAT58273.1"/>
    </source>
</evidence>
<reference evidence="1 2" key="1">
    <citation type="submission" date="2006-07" db="EMBL/GenBank/DDBJ databases">
        <title>Annotation of the draft genome assembly of Chlorobium ferroxidans DSM 13031.</title>
        <authorList>
            <consortium name="US DOE Joint Genome Institute (JGI-ORNL)"/>
            <person name="Larimer F."/>
            <person name="Land M."/>
            <person name="Hauser L."/>
        </authorList>
    </citation>
    <scope>NUCLEOTIDE SEQUENCE [LARGE SCALE GENOMIC DNA]</scope>
    <source>
        <strain evidence="1 2">DSM 13031</strain>
    </source>
</reference>
<dbReference type="Proteomes" id="UP000004162">
    <property type="component" value="Unassembled WGS sequence"/>
</dbReference>
<dbReference type="EMBL" id="AASE01000024">
    <property type="protein sequence ID" value="EAT58273.1"/>
    <property type="molecule type" value="Genomic_DNA"/>
</dbReference>
<name>Q0YPS6_9CHLB</name>
<dbReference type="SUPFAM" id="SSF47598">
    <property type="entry name" value="Ribbon-helix-helix"/>
    <property type="match status" value="1"/>
</dbReference>
<dbReference type="InterPro" id="IPR010985">
    <property type="entry name" value="Ribbon_hlx_hlx"/>
</dbReference>
<evidence type="ECO:0000313" key="2">
    <source>
        <dbReference type="Proteomes" id="UP000004162"/>
    </source>
</evidence>
<dbReference type="InterPro" id="IPR035069">
    <property type="entry name" value="TTHA1013/TTHA0281-like"/>
</dbReference>
<sequence length="116" mass="13205">MKDVLLYKGYIGSVHFNADDEVFFGKIEGIEDLVSFEGNSVIELKKAFHEAVNDYIELCKEIGKKTDKSYKGSFNVRIAPDLHKKAKRLALMKGISLNQFIQKAVEEEVIREHSNV</sequence>
<protein>
    <submittedName>
        <fullName evidence="1">HicB</fullName>
    </submittedName>
</protein>